<organism evidence="1 2">
    <name type="scientific">Raoultella terrigena</name>
    <name type="common">Klebsiella terrigena</name>
    <dbReference type="NCBI Taxonomy" id="577"/>
    <lineage>
        <taxon>Bacteria</taxon>
        <taxon>Pseudomonadati</taxon>
        <taxon>Pseudomonadota</taxon>
        <taxon>Gammaproteobacteria</taxon>
        <taxon>Enterobacterales</taxon>
        <taxon>Enterobacteriaceae</taxon>
        <taxon>Klebsiella/Raoultella group</taxon>
        <taxon>Raoultella</taxon>
    </lineage>
</organism>
<evidence type="ECO:0000313" key="1">
    <source>
        <dbReference type="EMBL" id="VTN09064.1"/>
    </source>
</evidence>
<proteinExistence type="predicted"/>
<accession>A0A4V6J185</accession>
<dbReference type="Proteomes" id="UP000339249">
    <property type="component" value="Unassembled WGS sequence"/>
</dbReference>
<reference evidence="1 2" key="1">
    <citation type="submission" date="2019-04" db="EMBL/GenBank/DDBJ databases">
        <authorList>
            <consortium name="Pathogen Informatics"/>
        </authorList>
    </citation>
    <scope>NUCLEOTIDE SEQUENCE [LARGE SCALE GENOMIC DNA]</scope>
    <source>
        <strain evidence="1 2">NCTC9185</strain>
    </source>
</reference>
<name>A0A4V6J185_RAOTE</name>
<dbReference type="AlphaFoldDB" id="A0A4V6J185"/>
<evidence type="ECO:0000313" key="2">
    <source>
        <dbReference type="Proteomes" id="UP000339249"/>
    </source>
</evidence>
<dbReference type="EMBL" id="CABDVU010000001">
    <property type="protein sequence ID" value="VTN09064.1"/>
    <property type="molecule type" value="Genomic_DNA"/>
</dbReference>
<protein>
    <submittedName>
        <fullName evidence="1">Flavodoxin</fullName>
    </submittedName>
</protein>
<sequence>MGLVLDQDNQFDRSEERLSRWLEEIKRVVL</sequence>
<gene>
    <name evidence="1" type="primary">fldA_1</name>
    <name evidence="1" type="ORF">NCTC9185_00947</name>
</gene>